<dbReference type="CDD" id="cd07246">
    <property type="entry name" value="VOC_like"/>
    <property type="match status" value="1"/>
</dbReference>
<proteinExistence type="predicted"/>
<dbReference type="Gene3D" id="3.30.720.110">
    <property type="match status" value="1"/>
</dbReference>
<dbReference type="InterPro" id="IPR029068">
    <property type="entry name" value="Glyas_Bleomycin-R_OHBP_Dase"/>
</dbReference>
<dbReference type="EMBL" id="JBBHJZ010000001">
    <property type="protein sequence ID" value="MEJ5975390.1"/>
    <property type="molecule type" value="Genomic_DNA"/>
</dbReference>
<reference evidence="2 3" key="1">
    <citation type="submission" date="2024-03" db="EMBL/GenBank/DDBJ databases">
        <authorList>
            <person name="Jo J.-H."/>
        </authorList>
    </citation>
    <scope>NUCLEOTIDE SEQUENCE [LARGE SCALE GENOMIC DNA]</scope>
    <source>
        <strain evidence="2 3">PS1R-30</strain>
    </source>
</reference>
<dbReference type="PROSITE" id="PS51819">
    <property type="entry name" value="VOC"/>
    <property type="match status" value="1"/>
</dbReference>
<gene>
    <name evidence="2" type="ORF">WG901_01990</name>
</gene>
<keyword evidence="3" id="KW-1185">Reference proteome</keyword>
<dbReference type="Pfam" id="PF00903">
    <property type="entry name" value="Glyoxalase"/>
    <property type="match status" value="1"/>
</dbReference>
<protein>
    <submittedName>
        <fullName evidence="2">VOC family protein</fullName>
    </submittedName>
</protein>
<dbReference type="InterPro" id="IPR037523">
    <property type="entry name" value="VOC_core"/>
</dbReference>
<dbReference type="Gene3D" id="3.30.720.120">
    <property type="match status" value="1"/>
</dbReference>
<name>A0ABU8RQM6_9SPHN</name>
<feature type="domain" description="VOC" evidence="1">
    <location>
        <begin position="7"/>
        <end position="130"/>
    </location>
</feature>
<comment type="caution">
    <text evidence="2">The sequence shown here is derived from an EMBL/GenBank/DDBJ whole genome shotgun (WGS) entry which is preliminary data.</text>
</comment>
<dbReference type="SUPFAM" id="SSF54593">
    <property type="entry name" value="Glyoxalase/Bleomycin resistance protein/Dihydroxybiphenyl dioxygenase"/>
    <property type="match status" value="1"/>
</dbReference>
<dbReference type="PANTHER" id="PTHR34109">
    <property type="entry name" value="BNAUNNG04460D PROTEIN-RELATED"/>
    <property type="match status" value="1"/>
</dbReference>
<organism evidence="2 3">
    <name type="scientific">Novosphingobium anseongense</name>
    <dbReference type="NCBI Taxonomy" id="3133436"/>
    <lineage>
        <taxon>Bacteria</taxon>
        <taxon>Pseudomonadati</taxon>
        <taxon>Pseudomonadota</taxon>
        <taxon>Alphaproteobacteria</taxon>
        <taxon>Sphingomonadales</taxon>
        <taxon>Sphingomonadaceae</taxon>
        <taxon>Novosphingobium</taxon>
    </lineage>
</organism>
<dbReference type="InterPro" id="IPR004360">
    <property type="entry name" value="Glyas_Fos-R_dOase_dom"/>
</dbReference>
<evidence type="ECO:0000259" key="1">
    <source>
        <dbReference type="PROSITE" id="PS51819"/>
    </source>
</evidence>
<evidence type="ECO:0000313" key="2">
    <source>
        <dbReference type="EMBL" id="MEJ5975390.1"/>
    </source>
</evidence>
<dbReference type="Proteomes" id="UP001361239">
    <property type="component" value="Unassembled WGS sequence"/>
</dbReference>
<dbReference type="PANTHER" id="PTHR34109:SF1">
    <property type="entry name" value="VOC DOMAIN-CONTAINING PROTEIN"/>
    <property type="match status" value="1"/>
</dbReference>
<sequence>MAEFTQPALAPHLVCAGAADAIEFYKQAFGAEEMMRLAGPDGKLMHGAITINGAMVMLVDEMKEMGALDPNSLGGTPVTLHLSVANADAAIDRAAQAGASVVMPATDMFWGDRYGQVKDPWGHVWSIAHPLPNAPQGEAELRKAAENAMCGQPATGN</sequence>
<accession>A0ABU8RQM6</accession>
<dbReference type="RefSeq" id="WP_339585344.1">
    <property type="nucleotide sequence ID" value="NZ_JBBHJZ010000001.1"/>
</dbReference>
<evidence type="ECO:0000313" key="3">
    <source>
        <dbReference type="Proteomes" id="UP001361239"/>
    </source>
</evidence>